<protein>
    <recommendedName>
        <fullName evidence="1">Wadjet protein JetD C-terminal domain-containing protein</fullName>
    </recommendedName>
</protein>
<evidence type="ECO:0000313" key="3">
    <source>
        <dbReference type="Proteomes" id="UP000502699"/>
    </source>
</evidence>
<sequence>MQKIIDTGYGWEALAQGPWLNACQLYYWGDLDTHGFAILDGLRNHFPQGGLLADGWIAPLCSPIAPIGPRSTPPSATIWPA</sequence>
<dbReference type="RefSeq" id="WP_166270433.1">
    <property type="nucleotide sequence ID" value="NZ_CP048029.1"/>
</dbReference>
<dbReference type="InterPro" id="IPR024534">
    <property type="entry name" value="JetD_C"/>
</dbReference>
<keyword evidence="3" id="KW-1185">Reference proteome</keyword>
<accession>A0A6G7VCP1</accession>
<proteinExistence type="predicted"/>
<dbReference type="Pfam" id="PF09983">
    <property type="entry name" value="JetD_C"/>
    <property type="match status" value="1"/>
</dbReference>
<organism evidence="2 3">
    <name type="scientific">Caldichromatium japonicum</name>
    <dbReference type="NCBI Taxonomy" id="2699430"/>
    <lineage>
        <taxon>Bacteria</taxon>
        <taxon>Pseudomonadati</taxon>
        <taxon>Pseudomonadota</taxon>
        <taxon>Gammaproteobacteria</taxon>
        <taxon>Chromatiales</taxon>
        <taxon>Chromatiaceae</taxon>
        <taxon>Caldichromatium</taxon>
    </lineage>
</organism>
<dbReference type="AlphaFoldDB" id="A0A6G7VCP1"/>
<feature type="domain" description="Wadjet protein JetD C-terminal" evidence="1">
    <location>
        <begin position="4"/>
        <end position="48"/>
    </location>
</feature>
<dbReference type="KEGG" id="cjap:GWK36_06375"/>
<evidence type="ECO:0000313" key="2">
    <source>
        <dbReference type="EMBL" id="QIK37670.1"/>
    </source>
</evidence>
<gene>
    <name evidence="2" type="ORF">GWK36_06375</name>
</gene>
<name>A0A6G7VCP1_9GAMM</name>
<dbReference type="Proteomes" id="UP000502699">
    <property type="component" value="Chromosome"/>
</dbReference>
<reference evidence="3" key="1">
    <citation type="submission" date="2020-01" db="EMBL/GenBank/DDBJ databases">
        <title>Caldichromatium gen. nov., sp. nov., a thermophilic purple sulfur bacterium member of the family Chromatiaceae isolated from Nakabusa hot spring, Japan.</title>
        <authorList>
            <person name="Saini M.K."/>
            <person name="Hanada S."/>
            <person name="Tank M."/>
        </authorList>
    </citation>
    <scope>NUCLEOTIDE SEQUENCE [LARGE SCALE GENOMIC DNA]</scope>
    <source>
        <strain evidence="3">No.7</strain>
    </source>
</reference>
<dbReference type="EMBL" id="CP048029">
    <property type="protein sequence ID" value="QIK37670.1"/>
    <property type="molecule type" value="Genomic_DNA"/>
</dbReference>
<evidence type="ECO:0000259" key="1">
    <source>
        <dbReference type="Pfam" id="PF09983"/>
    </source>
</evidence>